<dbReference type="SUPFAM" id="SSF56281">
    <property type="entry name" value="Metallo-hydrolase/oxidoreductase"/>
    <property type="match status" value="1"/>
</dbReference>
<evidence type="ECO:0000313" key="3">
    <source>
        <dbReference type="Proteomes" id="UP000249547"/>
    </source>
</evidence>
<dbReference type="RefSeq" id="WP_111599841.1">
    <property type="nucleotide sequence ID" value="NZ_QLLL01000009.1"/>
</dbReference>
<dbReference type="Gene3D" id="3.60.15.10">
    <property type="entry name" value="Ribonuclease Z/Hydroxyacylglutathione hydrolase-like"/>
    <property type="match status" value="1"/>
</dbReference>
<name>A0A327Q646_9BACT</name>
<proteinExistence type="predicted"/>
<keyword evidence="1" id="KW-0732">Signal</keyword>
<evidence type="ECO:0008006" key="4">
    <source>
        <dbReference type="Google" id="ProtNLM"/>
    </source>
</evidence>
<accession>A0A327Q646</accession>
<dbReference type="AlphaFoldDB" id="A0A327Q646"/>
<dbReference type="InterPro" id="IPR036866">
    <property type="entry name" value="RibonucZ/Hydroxyglut_hydro"/>
</dbReference>
<comment type="caution">
    <text evidence="2">The sequence shown here is derived from an EMBL/GenBank/DDBJ whole genome shotgun (WGS) entry which is preliminary data.</text>
</comment>
<feature type="signal peptide" evidence="1">
    <location>
        <begin position="1"/>
        <end position="19"/>
    </location>
</feature>
<evidence type="ECO:0000256" key="1">
    <source>
        <dbReference type="SAM" id="SignalP"/>
    </source>
</evidence>
<dbReference type="Proteomes" id="UP000249547">
    <property type="component" value="Unassembled WGS sequence"/>
</dbReference>
<reference evidence="2 3" key="1">
    <citation type="submission" date="2018-06" db="EMBL/GenBank/DDBJ databases">
        <title>Genomic Encyclopedia of Archaeal and Bacterial Type Strains, Phase II (KMG-II): from individual species to whole genera.</title>
        <authorList>
            <person name="Goeker M."/>
        </authorList>
    </citation>
    <scope>NUCLEOTIDE SEQUENCE [LARGE SCALE GENOMIC DNA]</scope>
    <source>
        <strain evidence="2 3">DSM 23857</strain>
    </source>
</reference>
<gene>
    <name evidence="2" type="ORF">LX64_04453</name>
</gene>
<protein>
    <recommendedName>
        <fullName evidence="4">Glyoxylase-like metal-dependent hydrolase (Beta-lactamase superfamily II)</fullName>
    </recommendedName>
</protein>
<dbReference type="EMBL" id="QLLL01000009">
    <property type="protein sequence ID" value="RAI99899.1"/>
    <property type="molecule type" value="Genomic_DNA"/>
</dbReference>
<keyword evidence="3" id="KW-1185">Reference proteome</keyword>
<feature type="chain" id="PRO_5016267052" description="Glyoxylase-like metal-dependent hydrolase (Beta-lactamase superfamily II)" evidence="1">
    <location>
        <begin position="20"/>
        <end position="486"/>
    </location>
</feature>
<evidence type="ECO:0000313" key="2">
    <source>
        <dbReference type="EMBL" id="RAI99899.1"/>
    </source>
</evidence>
<dbReference type="OrthoDB" id="1273797at2"/>
<sequence length="486" mass="55329">MKRLYAMALAFCIVQTASAQKWKAAVTRANSVFSYQNDQYFEFDSKEKYFSHGSLPWSTYDNNAQGELLIKPNQFQSYTATAHRKQTYTQFDSTALSLYDATTATFLPRTIQQLEQYPFVIAQYTPKYLLEMILQQPGKVKAHKQKDGLHVTYAQDSLNSYEIIIKNNKVTEARYHYTHDIFGDATTSITYAPYVATAVDKKQKPAYYSPLTTTSEFGKVMKSTSIKAVDHVKPVVSPYVDSSVMKAMEEVNYEPVITQYQEHIYLLEFKGSSSRSNLIEFNDYFLVADAPLNTKFGDAIVNAAKMINPEKPIRYFSFTHHHPWSIGGMRSLVAAGATVFTHPTNAAFINEIVNFPHTLQPDSLSIHPVSLKTESIETVRTLKDSTLEMQIIHIGAESEHTDDYFVYYFPQLQLLIEGDLVWIANNGDMKPAIARQKGLYDAIVKRNLAVKKIMQNWPIMNDNYKVKSMVTFTELENSVKLLSAKQ</sequence>
<organism evidence="2 3">
    <name type="scientific">Chitinophaga skermanii</name>
    <dbReference type="NCBI Taxonomy" id="331697"/>
    <lineage>
        <taxon>Bacteria</taxon>
        <taxon>Pseudomonadati</taxon>
        <taxon>Bacteroidota</taxon>
        <taxon>Chitinophagia</taxon>
        <taxon>Chitinophagales</taxon>
        <taxon>Chitinophagaceae</taxon>
        <taxon>Chitinophaga</taxon>
    </lineage>
</organism>